<protein>
    <submittedName>
        <fullName evidence="1">Uncharacterized protein</fullName>
    </submittedName>
</protein>
<organism evidence="1 2">
    <name type="scientific">Actinomadura latina</name>
    <dbReference type="NCBI Taxonomy" id="163603"/>
    <lineage>
        <taxon>Bacteria</taxon>
        <taxon>Bacillati</taxon>
        <taxon>Actinomycetota</taxon>
        <taxon>Actinomycetes</taxon>
        <taxon>Streptosporangiales</taxon>
        <taxon>Thermomonosporaceae</taxon>
        <taxon>Actinomadura</taxon>
    </lineage>
</organism>
<keyword evidence="2" id="KW-1185">Reference proteome</keyword>
<dbReference type="EMBL" id="JAAXPI010000051">
    <property type="protein sequence ID" value="NKZ07297.1"/>
    <property type="molecule type" value="Genomic_DNA"/>
</dbReference>
<sequence>MTTYVVPCGRSVHDGLHKKEYCPQGVTPGRFARAEEAWWPQALAKDGDAAVAAWADELEKQAAASRLPEWSTRVSAEVNTVAVRVLQPLPALLAAGHRILLLASDTGEGMAAALTCAYIFAGGDTGRIGCVTAPTDEDAALGFSERLPGGRVTVVRIPRLAPDSSGLRDAVAAIGYVLRAAYDLGGPLEVHLTGGFKITLLHTLTMTEILYSRNPVRTSAWYIFDEAKGAKGPDRLDLRRFPEEHLCAMRRELSGVALTGRVPVGGSYRGVAWKETADGRAVLTEFGHGHLAVLGGPVIPGAADGSS</sequence>
<evidence type="ECO:0000313" key="2">
    <source>
        <dbReference type="Proteomes" id="UP000579250"/>
    </source>
</evidence>
<accession>A0A846Z644</accession>
<dbReference type="AlphaFoldDB" id="A0A846Z644"/>
<dbReference type="Proteomes" id="UP000579250">
    <property type="component" value="Unassembled WGS sequence"/>
</dbReference>
<name>A0A846Z644_9ACTN</name>
<dbReference type="RefSeq" id="WP_067641274.1">
    <property type="nucleotide sequence ID" value="NZ_JAAXPI010000051.1"/>
</dbReference>
<gene>
    <name evidence="1" type="ORF">HGB48_26705</name>
</gene>
<evidence type="ECO:0000313" key="1">
    <source>
        <dbReference type="EMBL" id="NKZ07297.1"/>
    </source>
</evidence>
<proteinExistence type="predicted"/>
<reference evidence="1 2" key="1">
    <citation type="submission" date="2020-04" db="EMBL/GenBank/DDBJ databases">
        <title>MicrobeNet Type strains.</title>
        <authorList>
            <person name="Nicholson A.C."/>
        </authorList>
    </citation>
    <scope>NUCLEOTIDE SEQUENCE [LARGE SCALE GENOMIC DNA]</scope>
    <source>
        <strain evidence="1 2">ATCC BAA-277</strain>
    </source>
</reference>
<comment type="caution">
    <text evidence="1">The sequence shown here is derived from an EMBL/GenBank/DDBJ whole genome shotgun (WGS) entry which is preliminary data.</text>
</comment>